<feature type="compositionally biased region" description="Pro residues" evidence="1">
    <location>
        <begin position="18"/>
        <end position="28"/>
    </location>
</feature>
<organism evidence="2 3">
    <name type="scientific">Laccaria amethystina LaAM-08-1</name>
    <dbReference type="NCBI Taxonomy" id="1095629"/>
    <lineage>
        <taxon>Eukaryota</taxon>
        <taxon>Fungi</taxon>
        <taxon>Dikarya</taxon>
        <taxon>Basidiomycota</taxon>
        <taxon>Agaricomycotina</taxon>
        <taxon>Agaricomycetes</taxon>
        <taxon>Agaricomycetidae</taxon>
        <taxon>Agaricales</taxon>
        <taxon>Agaricineae</taxon>
        <taxon>Hydnangiaceae</taxon>
        <taxon>Laccaria</taxon>
    </lineage>
</organism>
<keyword evidence="3" id="KW-1185">Reference proteome</keyword>
<reference evidence="3" key="2">
    <citation type="submission" date="2015-01" db="EMBL/GenBank/DDBJ databases">
        <title>Evolutionary Origins and Diversification of the Mycorrhizal Mutualists.</title>
        <authorList>
            <consortium name="DOE Joint Genome Institute"/>
            <consortium name="Mycorrhizal Genomics Consortium"/>
            <person name="Kohler A."/>
            <person name="Kuo A."/>
            <person name="Nagy L.G."/>
            <person name="Floudas D."/>
            <person name="Copeland A."/>
            <person name="Barry K.W."/>
            <person name="Cichocki N."/>
            <person name="Veneault-Fourrey C."/>
            <person name="LaButti K."/>
            <person name="Lindquist E.A."/>
            <person name="Lipzen A."/>
            <person name="Lundell T."/>
            <person name="Morin E."/>
            <person name="Murat C."/>
            <person name="Riley R."/>
            <person name="Ohm R."/>
            <person name="Sun H."/>
            <person name="Tunlid A."/>
            <person name="Henrissat B."/>
            <person name="Grigoriev I.V."/>
            <person name="Hibbett D.S."/>
            <person name="Martin F."/>
        </authorList>
    </citation>
    <scope>NUCLEOTIDE SEQUENCE [LARGE SCALE GENOMIC DNA]</scope>
    <source>
        <strain evidence="3">LaAM-08-1</strain>
    </source>
</reference>
<feature type="compositionally biased region" description="Polar residues" evidence="1">
    <location>
        <begin position="55"/>
        <end position="70"/>
    </location>
</feature>
<dbReference type="HOGENOM" id="CLU_2347019_0_0_1"/>
<dbReference type="Proteomes" id="UP000054477">
    <property type="component" value="Unassembled WGS sequence"/>
</dbReference>
<protein>
    <submittedName>
        <fullName evidence="2">Uncharacterized protein</fullName>
    </submittedName>
</protein>
<reference evidence="2 3" key="1">
    <citation type="submission" date="2014-04" db="EMBL/GenBank/DDBJ databases">
        <authorList>
            <consortium name="DOE Joint Genome Institute"/>
            <person name="Kuo A."/>
            <person name="Kohler A."/>
            <person name="Nagy L.G."/>
            <person name="Floudas D."/>
            <person name="Copeland A."/>
            <person name="Barry K.W."/>
            <person name="Cichocki N."/>
            <person name="Veneault-Fourrey C."/>
            <person name="LaButti K."/>
            <person name="Lindquist E.A."/>
            <person name="Lipzen A."/>
            <person name="Lundell T."/>
            <person name="Morin E."/>
            <person name="Murat C."/>
            <person name="Sun H."/>
            <person name="Tunlid A."/>
            <person name="Henrissat B."/>
            <person name="Grigoriev I.V."/>
            <person name="Hibbett D.S."/>
            <person name="Martin F."/>
            <person name="Nordberg H.P."/>
            <person name="Cantor M.N."/>
            <person name="Hua S.X."/>
        </authorList>
    </citation>
    <scope>NUCLEOTIDE SEQUENCE [LARGE SCALE GENOMIC DNA]</scope>
    <source>
        <strain evidence="2 3">LaAM-08-1</strain>
    </source>
</reference>
<proteinExistence type="predicted"/>
<feature type="compositionally biased region" description="Polar residues" evidence="1">
    <location>
        <begin position="79"/>
        <end position="89"/>
    </location>
</feature>
<dbReference type="AlphaFoldDB" id="A0A0C9WKV3"/>
<feature type="region of interest" description="Disordered" evidence="1">
    <location>
        <begin position="50"/>
        <end position="97"/>
    </location>
</feature>
<evidence type="ECO:0000313" key="2">
    <source>
        <dbReference type="EMBL" id="KIJ96684.1"/>
    </source>
</evidence>
<accession>A0A0C9WKV3</accession>
<feature type="region of interest" description="Disordered" evidence="1">
    <location>
        <begin position="1"/>
        <end position="28"/>
    </location>
</feature>
<evidence type="ECO:0000313" key="3">
    <source>
        <dbReference type="Proteomes" id="UP000054477"/>
    </source>
</evidence>
<dbReference type="EMBL" id="KN838714">
    <property type="protein sequence ID" value="KIJ96684.1"/>
    <property type="molecule type" value="Genomic_DNA"/>
</dbReference>
<name>A0A0C9WKV3_9AGAR</name>
<gene>
    <name evidence="2" type="ORF">K443DRAFT_10477</name>
</gene>
<sequence>MDAPPEPKTFTVIQSPIPGIPHIPPRPSPTILFTNPQVHDEPWGRKDDLDFQPRHVTNPTKDQWISSSSRRNSHVVPNVRNSGGAQISRASRIRYDG</sequence>
<evidence type="ECO:0000256" key="1">
    <source>
        <dbReference type="SAM" id="MobiDB-lite"/>
    </source>
</evidence>